<dbReference type="PROSITE" id="PS00856">
    <property type="entry name" value="GUANYLATE_KINASE_1"/>
    <property type="match status" value="1"/>
</dbReference>
<dbReference type="SUPFAM" id="SSF101288">
    <property type="entry name" value="L27 domain"/>
    <property type="match status" value="1"/>
</dbReference>
<dbReference type="PROSITE" id="PS51022">
    <property type="entry name" value="L27"/>
    <property type="match status" value="2"/>
</dbReference>
<dbReference type="InterPro" id="IPR014775">
    <property type="entry name" value="L27_C"/>
</dbReference>
<dbReference type="KEGG" id="alim:106512585"/>
<feature type="domain" description="SH3" evidence="4">
    <location>
        <begin position="237"/>
        <end position="307"/>
    </location>
</feature>
<dbReference type="PROSITE" id="PS50052">
    <property type="entry name" value="GUANYLATE_KINASE_2"/>
    <property type="match status" value="1"/>
</dbReference>
<sequence>MRQAMEAEVLNPHFELGEQGLHQVLSDVIEEVRRSVSQDIDGAEILHSLLTSSWLQSLLKVYECLQRYLRDSPAPMLDYASGLSLQLLIDLKSLPCCSEEAKELCRLLRQPHLQALLSAHDTVAQKDYEPVLPPIPDGLPGDEEATRTVCLVKNKQPLGATIKRNEITGEIFVARVIHGGLADRSGLLHAGDRIIEVNGFPVDGMEPEQVIQVVQARSHGTIMFKVIPITERPVHNQTMLYVRAMTDYSPQQDPTIPCADAGMSFRRGDVLEIVDQTDALWWQAKKLPSSSACAGLIPSTNLLRRKQREFWWSQPYQPHACIQTLSPVDEEDDLMAIDEKCVEADEEAFESEELREAFLSVPPLVYPEEDDFSSNIEGIYLAGFRRSMRLCRRLSYGTAQPTCHTRCPSSCYSSLNTPYEEVVRYQRHPENAHRLIALLGAPGVGVNELRRRLIEMNPNLFHGAVPHTTRAPRGYEEFGREYYFTSREVFDNMVYNNRFLEYGEYKGNLYGTSIEAVREVLNRGKICVVDIEPNAVQAVRTHELKAFIIYVKPPPLERLRVTRQDSYITTNYYVNRPFKDEDFQEMEEAAWKMESQLWHFFDQVIVNDELQDSCVQLLTAVRKAQDEPHWVPASWIRPTTGP</sequence>
<dbReference type="CTD" id="100331226"/>
<dbReference type="Pfam" id="PF00595">
    <property type="entry name" value="PDZ"/>
    <property type="match status" value="1"/>
</dbReference>
<comment type="similarity">
    <text evidence="1">Belongs to the MAGUK family.</text>
</comment>
<evidence type="ECO:0000256" key="3">
    <source>
        <dbReference type="PROSITE-ProRule" id="PRU00192"/>
    </source>
</evidence>
<dbReference type="RefSeq" id="XP_013856630.1">
    <property type="nucleotide sequence ID" value="XM_014001176.1"/>
</dbReference>
<dbReference type="PROSITE" id="PS50106">
    <property type="entry name" value="PDZ"/>
    <property type="match status" value="1"/>
</dbReference>
<dbReference type="CDD" id="cd06799">
    <property type="entry name" value="PDZ_MPP3-MPP4-MPP7-like"/>
    <property type="match status" value="1"/>
</dbReference>
<evidence type="ECO:0000256" key="1">
    <source>
        <dbReference type="ARBA" id="ARBA00007014"/>
    </source>
</evidence>
<dbReference type="CDD" id="cd00071">
    <property type="entry name" value="GMPK"/>
    <property type="match status" value="1"/>
</dbReference>
<reference evidence="9" key="1">
    <citation type="submission" date="2025-08" db="UniProtKB">
        <authorList>
            <consortium name="RefSeq"/>
        </authorList>
    </citation>
    <scope>IDENTIFICATION</scope>
    <source>
        <strain evidence="9">Quisiro</strain>
        <tissue evidence="9">Liver</tissue>
    </source>
</reference>
<dbReference type="AlphaFoldDB" id="A0A2I4AMC1"/>
<dbReference type="SMART" id="SM00326">
    <property type="entry name" value="SH3"/>
    <property type="match status" value="1"/>
</dbReference>
<evidence type="ECO:0000313" key="8">
    <source>
        <dbReference type="Proteomes" id="UP000192220"/>
    </source>
</evidence>
<dbReference type="PANTHER" id="PTHR23122">
    <property type="entry name" value="MEMBRANE-ASSOCIATED GUANYLATE KINASE MAGUK"/>
    <property type="match status" value="1"/>
</dbReference>
<dbReference type="Pfam" id="PF00625">
    <property type="entry name" value="Guanylate_kin"/>
    <property type="match status" value="1"/>
</dbReference>
<name>A0A2I4AMC1_AUSLI</name>
<dbReference type="FunFam" id="3.30.63.10:FF:000002">
    <property type="entry name" value="Guanylate kinase 1"/>
    <property type="match status" value="1"/>
</dbReference>
<feature type="domain" description="L27" evidence="7">
    <location>
        <begin position="77"/>
        <end position="131"/>
    </location>
</feature>
<dbReference type="InterPro" id="IPR001478">
    <property type="entry name" value="PDZ"/>
</dbReference>
<dbReference type="Pfam" id="PF02828">
    <property type="entry name" value="L27"/>
    <property type="match status" value="2"/>
</dbReference>
<evidence type="ECO:0000256" key="2">
    <source>
        <dbReference type="ARBA" id="ARBA00022443"/>
    </source>
</evidence>
<organism evidence="8 9">
    <name type="scientific">Austrofundulus limnaeus</name>
    <name type="common">Annual killifish</name>
    <dbReference type="NCBI Taxonomy" id="52670"/>
    <lineage>
        <taxon>Eukaryota</taxon>
        <taxon>Metazoa</taxon>
        <taxon>Chordata</taxon>
        <taxon>Craniata</taxon>
        <taxon>Vertebrata</taxon>
        <taxon>Euteleostomi</taxon>
        <taxon>Actinopterygii</taxon>
        <taxon>Neopterygii</taxon>
        <taxon>Teleostei</taxon>
        <taxon>Neoteleostei</taxon>
        <taxon>Acanthomorphata</taxon>
        <taxon>Ovalentaria</taxon>
        <taxon>Atherinomorphae</taxon>
        <taxon>Cyprinodontiformes</taxon>
        <taxon>Rivulidae</taxon>
        <taxon>Austrofundulus</taxon>
    </lineage>
</organism>
<dbReference type="SUPFAM" id="SSF50044">
    <property type="entry name" value="SH3-domain"/>
    <property type="match status" value="1"/>
</dbReference>
<evidence type="ECO:0000259" key="7">
    <source>
        <dbReference type="PROSITE" id="PS51022"/>
    </source>
</evidence>
<dbReference type="SMART" id="SM00228">
    <property type="entry name" value="PDZ"/>
    <property type="match status" value="1"/>
</dbReference>
<feature type="domain" description="Guanylate kinase-like" evidence="5">
    <location>
        <begin position="433"/>
        <end position="622"/>
    </location>
</feature>
<dbReference type="InterPro" id="IPR004172">
    <property type="entry name" value="L27_dom"/>
</dbReference>
<keyword evidence="8" id="KW-1185">Reference proteome</keyword>
<feature type="domain" description="PDZ" evidence="6">
    <location>
        <begin position="148"/>
        <end position="215"/>
    </location>
</feature>
<dbReference type="Gene3D" id="2.30.42.10">
    <property type="match status" value="1"/>
</dbReference>
<dbReference type="SMART" id="SM00072">
    <property type="entry name" value="GuKc"/>
    <property type="match status" value="1"/>
</dbReference>
<dbReference type="SUPFAM" id="SSF52540">
    <property type="entry name" value="P-loop containing nucleoside triphosphate hydrolases"/>
    <property type="match status" value="1"/>
</dbReference>
<dbReference type="PROSITE" id="PS50002">
    <property type="entry name" value="SH3"/>
    <property type="match status" value="1"/>
</dbReference>
<dbReference type="InterPro" id="IPR027417">
    <property type="entry name" value="P-loop_NTPase"/>
</dbReference>
<dbReference type="SUPFAM" id="SSF50156">
    <property type="entry name" value="PDZ domain-like"/>
    <property type="match status" value="1"/>
</dbReference>
<dbReference type="InterPro" id="IPR036034">
    <property type="entry name" value="PDZ_sf"/>
</dbReference>
<evidence type="ECO:0000259" key="4">
    <source>
        <dbReference type="PROSITE" id="PS50002"/>
    </source>
</evidence>
<dbReference type="Proteomes" id="UP000192220">
    <property type="component" value="Unplaced"/>
</dbReference>
<dbReference type="Gene3D" id="2.30.30.40">
    <property type="entry name" value="SH3 Domains"/>
    <property type="match status" value="1"/>
</dbReference>
<proteinExistence type="inferred from homology"/>
<dbReference type="GeneID" id="106512585"/>
<dbReference type="Gene3D" id="3.40.50.300">
    <property type="entry name" value="P-loop containing nucleotide triphosphate hydrolases"/>
    <property type="match status" value="1"/>
</dbReference>
<dbReference type="InterPro" id="IPR001452">
    <property type="entry name" value="SH3_domain"/>
</dbReference>
<evidence type="ECO:0000259" key="6">
    <source>
        <dbReference type="PROSITE" id="PS50106"/>
    </source>
</evidence>
<dbReference type="InterPro" id="IPR008145">
    <property type="entry name" value="GK/Ca_channel_bsu"/>
</dbReference>
<evidence type="ECO:0000259" key="5">
    <source>
        <dbReference type="PROSITE" id="PS50052"/>
    </source>
</evidence>
<dbReference type="InterPro" id="IPR008144">
    <property type="entry name" value="Guanylate_kin-like_dom"/>
</dbReference>
<accession>A0A2I4AMC1</accession>
<dbReference type="InterPro" id="IPR036892">
    <property type="entry name" value="L27_dom_sf"/>
</dbReference>
<feature type="domain" description="L27" evidence="7">
    <location>
        <begin position="17"/>
        <end position="73"/>
    </location>
</feature>
<protein>
    <submittedName>
        <fullName evidence="9">MAGUK p55 subfamily member 4 isoform X1</fullName>
    </submittedName>
</protein>
<dbReference type="Gene3D" id="1.10.287.650">
    <property type="entry name" value="L27 domain"/>
    <property type="match status" value="1"/>
</dbReference>
<keyword evidence="2 3" id="KW-0728">SH3 domain</keyword>
<dbReference type="SMART" id="SM00569">
    <property type="entry name" value="L27"/>
    <property type="match status" value="2"/>
</dbReference>
<dbReference type="STRING" id="52670.A0A2I4AMC1"/>
<dbReference type="InterPro" id="IPR020590">
    <property type="entry name" value="Guanylate_kinase_CS"/>
</dbReference>
<evidence type="ECO:0000313" key="9">
    <source>
        <dbReference type="RefSeq" id="XP_013856630.1"/>
    </source>
</evidence>
<dbReference type="InParanoid" id="A0A2I4AMC1"/>
<dbReference type="InterPro" id="IPR050716">
    <property type="entry name" value="MAGUK"/>
</dbReference>
<dbReference type="OrthoDB" id="439127at2759"/>
<dbReference type="InterPro" id="IPR036028">
    <property type="entry name" value="SH3-like_dom_sf"/>
</dbReference>
<gene>
    <name evidence="9" type="primary">mpp4b</name>
</gene>